<dbReference type="GO" id="GO:0004674">
    <property type="term" value="F:protein serine/threonine kinase activity"/>
    <property type="evidence" value="ECO:0007669"/>
    <property type="project" value="UniProtKB-KW"/>
</dbReference>
<evidence type="ECO:0000256" key="12">
    <source>
        <dbReference type="ARBA" id="ARBA00023157"/>
    </source>
</evidence>
<evidence type="ECO:0000259" key="21">
    <source>
        <dbReference type="PROSITE" id="PS50011"/>
    </source>
</evidence>
<proteinExistence type="inferred from homology"/>
<evidence type="ECO:0000256" key="10">
    <source>
        <dbReference type="ARBA" id="ARBA00022989"/>
    </source>
</evidence>
<dbReference type="InterPro" id="IPR001480">
    <property type="entry name" value="Bulb-type_lectin_dom"/>
</dbReference>
<evidence type="ECO:0000256" key="11">
    <source>
        <dbReference type="ARBA" id="ARBA00023136"/>
    </source>
</evidence>
<keyword evidence="2 17" id="KW-0723">Serine/threonine-protein kinase</keyword>
<feature type="domain" description="Protein kinase" evidence="21">
    <location>
        <begin position="522"/>
        <end position="800"/>
    </location>
</feature>
<evidence type="ECO:0000256" key="2">
    <source>
        <dbReference type="ARBA" id="ARBA00022527"/>
    </source>
</evidence>
<evidence type="ECO:0000259" key="24">
    <source>
        <dbReference type="PROSITE" id="PS50948"/>
    </source>
</evidence>
<comment type="subcellular location">
    <subcellularLocation>
        <location evidence="1">Membrane</location>
        <topology evidence="1">Single-pass type I membrane protein</topology>
    </subcellularLocation>
</comment>
<evidence type="ECO:0000256" key="8">
    <source>
        <dbReference type="ARBA" id="ARBA00022777"/>
    </source>
</evidence>
<evidence type="ECO:0000256" key="15">
    <source>
        <dbReference type="ARBA" id="ARBA00047899"/>
    </source>
</evidence>
<keyword evidence="4 17" id="KW-0808">Transferase</keyword>
<dbReference type="FunFam" id="3.30.200.20:FF:000059">
    <property type="entry name" value="S-receptor-like serine/threonine-protein kinase"/>
    <property type="match status" value="1"/>
</dbReference>
<dbReference type="PROSITE" id="PS50948">
    <property type="entry name" value="PAN"/>
    <property type="match status" value="1"/>
</dbReference>
<evidence type="ECO:0000256" key="18">
    <source>
        <dbReference type="PROSITE-ProRule" id="PRU00076"/>
    </source>
</evidence>
<evidence type="ECO:0000256" key="1">
    <source>
        <dbReference type="ARBA" id="ARBA00004479"/>
    </source>
</evidence>
<protein>
    <recommendedName>
        <fullName evidence="17">Receptor-like serine/threonine-protein kinase</fullName>
        <ecNumber evidence="17">2.7.11.1</ecNumber>
    </recommendedName>
</protein>
<dbReference type="CDD" id="cd00053">
    <property type="entry name" value="EGF"/>
    <property type="match status" value="1"/>
</dbReference>
<feature type="transmembrane region" description="Helical" evidence="19">
    <location>
        <begin position="465"/>
        <end position="489"/>
    </location>
</feature>
<dbReference type="Gene3D" id="2.90.10.10">
    <property type="entry name" value="Bulb-type lectin domain"/>
    <property type="match status" value="1"/>
</dbReference>
<keyword evidence="26" id="KW-1185">Reference proteome</keyword>
<keyword evidence="8 17" id="KW-0418">Kinase</keyword>
<dbReference type="PANTHER" id="PTHR47974:SF3">
    <property type="entry name" value="RECEPTOR-LIKE SERINE_THREONINE-PROTEIN KINASE"/>
    <property type="match status" value="1"/>
</dbReference>
<evidence type="ECO:0000256" key="5">
    <source>
        <dbReference type="ARBA" id="ARBA00022692"/>
    </source>
</evidence>
<dbReference type="GO" id="GO:0005524">
    <property type="term" value="F:ATP binding"/>
    <property type="evidence" value="ECO:0007669"/>
    <property type="project" value="UniProtKB-KW"/>
</dbReference>
<comment type="similarity">
    <text evidence="17">Belongs to the protein kinase superfamily. Ser/Thr protein kinase family.</text>
</comment>
<dbReference type="Proteomes" id="UP001172457">
    <property type="component" value="Unassembled WGS sequence"/>
</dbReference>
<evidence type="ECO:0000256" key="6">
    <source>
        <dbReference type="ARBA" id="ARBA00022729"/>
    </source>
</evidence>
<keyword evidence="14" id="KW-0325">Glycoprotein</keyword>
<dbReference type="InterPro" id="IPR036426">
    <property type="entry name" value="Bulb-type_lectin_dom_sf"/>
</dbReference>
<dbReference type="AlphaFoldDB" id="A0AA38S5K5"/>
<evidence type="ECO:0000256" key="7">
    <source>
        <dbReference type="ARBA" id="ARBA00022741"/>
    </source>
</evidence>
<organism evidence="25 26">
    <name type="scientific">Centaurea solstitialis</name>
    <name type="common">yellow star-thistle</name>
    <dbReference type="NCBI Taxonomy" id="347529"/>
    <lineage>
        <taxon>Eukaryota</taxon>
        <taxon>Viridiplantae</taxon>
        <taxon>Streptophyta</taxon>
        <taxon>Embryophyta</taxon>
        <taxon>Tracheophyta</taxon>
        <taxon>Spermatophyta</taxon>
        <taxon>Magnoliopsida</taxon>
        <taxon>eudicotyledons</taxon>
        <taxon>Gunneridae</taxon>
        <taxon>Pentapetalae</taxon>
        <taxon>asterids</taxon>
        <taxon>campanulids</taxon>
        <taxon>Asterales</taxon>
        <taxon>Asteraceae</taxon>
        <taxon>Carduoideae</taxon>
        <taxon>Cardueae</taxon>
        <taxon>Centaureinae</taxon>
        <taxon>Centaurea</taxon>
    </lineage>
</organism>
<keyword evidence="6 20" id="KW-0732">Signal</keyword>
<dbReference type="InterPro" id="IPR008271">
    <property type="entry name" value="Ser/Thr_kinase_AS"/>
</dbReference>
<keyword evidence="5 19" id="KW-0812">Transmembrane</keyword>
<keyword evidence="3 18" id="KW-0245">EGF-like domain</keyword>
<dbReference type="SUPFAM" id="SSF56112">
    <property type="entry name" value="Protein kinase-like (PK-like)"/>
    <property type="match status" value="1"/>
</dbReference>
<dbReference type="Pfam" id="PF00069">
    <property type="entry name" value="Pkinase"/>
    <property type="match status" value="1"/>
</dbReference>
<dbReference type="Pfam" id="PF01453">
    <property type="entry name" value="B_lectin"/>
    <property type="match status" value="1"/>
</dbReference>
<reference evidence="25" key="1">
    <citation type="submission" date="2023-03" db="EMBL/GenBank/DDBJ databases">
        <title>Chromosome-scale reference genome and RAD-based genetic map of yellow starthistle (Centaurea solstitialis) reveal putative structural variation and QTLs associated with invader traits.</title>
        <authorList>
            <person name="Reatini B."/>
            <person name="Cang F.A."/>
            <person name="Jiang Q."/>
            <person name="Mckibben M.T.W."/>
            <person name="Barker M.S."/>
            <person name="Rieseberg L.H."/>
            <person name="Dlugosch K.M."/>
        </authorList>
    </citation>
    <scope>NUCLEOTIDE SEQUENCE</scope>
    <source>
        <strain evidence="25">CAN-66</strain>
        <tissue evidence="25">Leaf</tissue>
    </source>
</reference>
<dbReference type="InterPro" id="IPR024171">
    <property type="entry name" value="SRK-like_kinase"/>
</dbReference>
<feature type="domain" description="EGF-like" evidence="22">
    <location>
        <begin position="289"/>
        <end position="327"/>
    </location>
</feature>
<evidence type="ECO:0000256" key="16">
    <source>
        <dbReference type="ARBA" id="ARBA00048679"/>
    </source>
</evidence>
<evidence type="ECO:0000256" key="4">
    <source>
        <dbReference type="ARBA" id="ARBA00022679"/>
    </source>
</evidence>
<keyword evidence="13" id="KW-0675">Receptor</keyword>
<evidence type="ECO:0000313" key="25">
    <source>
        <dbReference type="EMBL" id="KAJ9536218.1"/>
    </source>
</evidence>
<dbReference type="FunFam" id="1.10.510.10:FF:000384">
    <property type="entry name" value="G-type lectin S-receptor-like serine/threonine-protein kinase"/>
    <property type="match status" value="1"/>
</dbReference>
<dbReference type="InterPro" id="IPR000742">
    <property type="entry name" value="EGF"/>
</dbReference>
<dbReference type="InterPro" id="IPR003609">
    <property type="entry name" value="Pan_app"/>
</dbReference>
<dbReference type="InterPro" id="IPR000719">
    <property type="entry name" value="Prot_kinase_dom"/>
</dbReference>
<feature type="domain" description="Apple" evidence="24">
    <location>
        <begin position="341"/>
        <end position="428"/>
    </location>
</feature>
<dbReference type="PIRSF" id="PIRSF000641">
    <property type="entry name" value="SRK"/>
    <property type="match status" value="1"/>
</dbReference>
<comment type="catalytic activity">
    <reaction evidence="15 17">
        <text>L-threonyl-[protein] + ATP = O-phospho-L-threonyl-[protein] + ADP + H(+)</text>
        <dbReference type="Rhea" id="RHEA:46608"/>
        <dbReference type="Rhea" id="RHEA-COMP:11060"/>
        <dbReference type="Rhea" id="RHEA-COMP:11605"/>
        <dbReference type="ChEBI" id="CHEBI:15378"/>
        <dbReference type="ChEBI" id="CHEBI:30013"/>
        <dbReference type="ChEBI" id="CHEBI:30616"/>
        <dbReference type="ChEBI" id="CHEBI:61977"/>
        <dbReference type="ChEBI" id="CHEBI:456216"/>
        <dbReference type="EC" id="2.7.11.1"/>
    </reaction>
</comment>
<gene>
    <name evidence="25" type="ORF">OSB04_un000604</name>
</gene>
<evidence type="ECO:0000256" key="20">
    <source>
        <dbReference type="SAM" id="SignalP"/>
    </source>
</evidence>
<keyword evidence="10 19" id="KW-1133">Transmembrane helix</keyword>
<dbReference type="PROSITE" id="PS50026">
    <property type="entry name" value="EGF_3"/>
    <property type="match status" value="1"/>
</dbReference>
<dbReference type="CDD" id="cd14066">
    <property type="entry name" value="STKc_IRAK"/>
    <property type="match status" value="1"/>
</dbReference>
<keyword evidence="9 17" id="KW-0067">ATP-binding</keyword>
<feature type="signal peptide" evidence="20">
    <location>
        <begin position="1"/>
        <end position="19"/>
    </location>
</feature>
<dbReference type="InterPro" id="IPR011009">
    <property type="entry name" value="Kinase-like_dom_sf"/>
</dbReference>
<evidence type="ECO:0000256" key="3">
    <source>
        <dbReference type="ARBA" id="ARBA00022536"/>
    </source>
</evidence>
<dbReference type="EMBL" id="JARYMX010000044">
    <property type="protein sequence ID" value="KAJ9536218.1"/>
    <property type="molecule type" value="Genomic_DNA"/>
</dbReference>
<dbReference type="SMART" id="SM00220">
    <property type="entry name" value="S_TKc"/>
    <property type="match status" value="1"/>
</dbReference>
<dbReference type="InterPro" id="IPR000858">
    <property type="entry name" value="S_locus_glycoprot_dom"/>
</dbReference>
<evidence type="ECO:0000313" key="26">
    <source>
        <dbReference type="Proteomes" id="UP001172457"/>
    </source>
</evidence>
<comment type="caution">
    <text evidence="25">The sequence shown here is derived from an EMBL/GenBank/DDBJ whole genome shotgun (WGS) entry which is preliminary data.</text>
</comment>
<dbReference type="EC" id="2.7.11.1" evidence="17"/>
<comment type="caution">
    <text evidence="18">Lacks conserved residue(s) required for the propagation of feature annotation.</text>
</comment>
<dbReference type="CDD" id="cd00028">
    <property type="entry name" value="B_lectin"/>
    <property type="match status" value="1"/>
</dbReference>
<dbReference type="Pfam" id="PF00954">
    <property type="entry name" value="S_locus_glycop"/>
    <property type="match status" value="1"/>
</dbReference>
<keyword evidence="11 19" id="KW-0472">Membrane</keyword>
<dbReference type="Gene3D" id="3.30.200.20">
    <property type="entry name" value="Phosphorylase Kinase, domain 1"/>
    <property type="match status" value="1"/>
</dbReference>
<dbReference type="SMART" id="SM00108">
    <property type="entry name" value="B_lectin"/>
    <property type="match status" value="1"/>
</dbReference>
<dbReference type="PROSITE" id="PS50011">
    <property type="entry name" value="PROTEIN_KINASE_DOM"/>
    <property type="match status" value="1"/>
</dbReference>
<evidence type="ECO:0000256" key="9">
    <source>
        <dbReference type="ARBA" id="ARBA00022840"/>
    </source>
</evidence>
<evidence type="ECO:0000256" key="19">
    <source>
        <dbReference type="SAM" id="Phobius"/>
    </source>
</evidence>
<accession>A0AA38S5K5</accession>
<dbReference type="SUPFAM" id="SSF51110">
    <property type="entry name" value="alpha-D-mannose-specific plant lectins"/>
    <property type="match status" value="1"/>
</dbReference>
<evidence type="ECO:0000256" key="13">
    <source>
        <dbReference type="ARBA" id="ARBA00023170"/>
    </source>
</evidence>
<keyword evidence="7 17" id="KW-0547">Nucleotide-binding</keyword>
<name>A0AA38S5K5_9ASTR</name>
<dbReference type="GO" id="GO:0016020">
    <property type="term" value="C:membrane"/>
    <property type="evidence" value="ECO:0007669"/>
    <property type="project" value="UniProtKB-SubCell"/>
</dbReference>
<dbReference type="PROSITE" id="PS50927">
    <property type="entry name" value="BULB_LECTIN"/>
    <property type="match status" value="1"/>
</dbReference>
<dbReference type="GO" id="GO:0048544">
    <property type="term" value="P:recognition of pollen"/>
    <property type="evidence" value="ECO:0007669"/>
    <property type="project" value="InterPro"/>
</dbReference>
<keyword evidence="12" id="KW-1015">Disulfide bond</keyword>
<evidence type="ECO:0000259" key="22">
    <source>
        <dbReference type="PROSITE" id="PS50026"/>
    </source>
</evidence>
<sequence length="800" mass="90899">MAKSFLLLFLLTIISSSSSSSSSSSLLSHGLTRGSSLSVENKDELLVSPNGLFTAGFHEIGENAYAFAVWFSGEHTTENRTVVWMANRDAPINGRRSKLSLRKDGNLVLIDAGRHVIWSTDTKSTSSSLRLQLRNTGNLVLDDGRGRTVWESFDYPTDTLLPNQPFTKNTKLVSSRSRTNCSSGFYKMFFDADGILRLIYDALETTTIYWPHPSSLSWEAGRLQYMYNRRAILDSDGRFNSSDGWKFQSADFGMARQRIMRMDVDGNVRVYSLVEHESGMKLEVQWQAMSQPCKIHGICGPNSLCTYSRDSGRECRCLPGYTMVNPRDPSSGCELQFNTTCLQDECDFIELRHVEFYGYDVRLHANYTIDDCKWDCLRDNACLGFQYGYGLNQNLGISTYCCIKTWLQNGYELGHDHSMYIKLPKRLVSSFKQKTVGKSSFADCPPTLLTTITRSYEQNNDIKPLGFIMVFGCVIGFIEIVCIVVYWYFSTKRLSKIDRISYFLAATTFRKFTYSELKKASCNFRDEIGRGGASIVYKGRLSDNRIAAIKRLNVTSHHGEAEFQAEISTIWRVNHMNLIETWGYCAEGKHRLVVYEYMENGSLAENLKNGKLDWVTLLDIATGTAKGLAYLHEESLEWVLHCDVKPHNILLDANYSPKVADFGLSRLFDRSDIGHSNFSMIRGTRGYMAPEWVFNLPITSKVDVFSYGVVVLEMITGLSPLSKNQANGEVELIEWVRSRVRELDRNRMECWVEKIVDPSISGKYDRTVIENLVRIALQCVEEDREARPSMSQVVSMLLHV</sequence>
<feature type="chain" id="PRO_5041355785" description="Receptor-like serine/threonine-protein kinase" evidence="20">
    <location>
        <begin position="20"/>
        <end position="800"/>
    </location>
</feature>
<comment type="catalytic activity">
    <reaction evidence="16 17">
        <text>L-seryl-[protein] + ATP = O-phospho-L-seryl-[protein] + ADP + H(+)</text>
        <dbReference type="Rhea" id="RHEA:17989"/>
        <dbReference type="Rhea" id="RHEA-COMP:9863"/>
        <dbReference type="Rhea" id="RHEA-COMP:11604"/>
        <dbReference type="ChEBI" id="CHEBI:15378"/>
        <dbReference type="ChEBI" id="CHEBI:29999"/>
        <dbReference type="ChEBI" id="CHEBI:30616"/>
        <dbReference type="ChEBI" id="CHEBI:83421"/>
        <dbReference type="ChEBI" id="CHEBI:456216"/>
        <dbReference type="EC" id="2.7.11.1"/>
    </reaction>
</comment>
<evidence type="ECO:0000259" key="23">
    <source>
        <dbReference type="PROSITE" id="PS50927"/>
    </source>
</evidence>
<dbReference type="PROSITE" id="PS00108">
    <property type="entry name" value="PROTEIN_KINASE_ST"/>
    <property type="match status" value="1"/>
</dbReference>
<dbReference type="Gene3D" id="1.10.510.10">
    <property type="entry name" value="Transferase(Phosphotransferase) domain 1"/>
    <property type="match status" value="1"/>
</dbReference>
<feature type="domain" description="Bulb-type lectin" evidence="23">
    <location>
        <begin position="22"/>
        <end position="154"/>
    </location>
</feature>
<evidence type="ECO:0000256" key="14">
    <source>
        <dbReference type="ARBA" id="ARBA00023180"/>
    </source>
</evidence>
<dbReference type="PANTHER" id="PTHR47974">
    <property type="entry name" value="OS07G0415500 PROTEIN"/>
    <property type="match status" value="1"/>
</dbReference>
<evidence type="ECO:0000256" key="17">
    <source>
        <dbReference type="PIRNR" id="PIRNR000641"/>
    </source>
</evidence>